<evidence type="ECO:0000256" key="2">
    <source>
        <dbReference type="ARBA" id="ARBA00023445"/>
    </source>
</evidence>
<reference evidence="4" key="1">
    <citation type="journal article" date="2023" name="Mol. Phylogenet. Evol.">
        <title>Genome-scale phylogeny and comparative genomics of the fungal order Sordariales.</title>
        <authorList>
            <person name="Hensen N."/>
            <person name="Bonometti L."/>
            <person name="Westerberg I."/>
            <person name="Brannstrom I.O."/>
            <person name="Guillou S."/>
            <person name="Cros-Aarteil S."/>
            <person name="Calhoun S."/>
            <person name="Haridas S."/>
            <person name="Kuo A."/>
            <person name="Mondo S."/>
            <person name="Pangilinan J."/>
            <person name="Riley R."/>
            <person name="LaButti K."/>
            <person name="Andreopoulos B."/>
            <person name="Lipzen A."/>
            <person name="Chen C."/>
            <person name="Yan M."/>
            <person name="Daum C."/>
            <person name="Ng V."/>
            <person name="Clum A."/>
            <person name="Steindorff A."/>
            <person name="Ohm R.A."/>
            <person name="Martin F."/>
            <person name="Silar P."/>
            <person name="Natvig D.O."/>
            <person name="Lalanne C."/>
            <person name="Gautier V."/>
            <person name="Ament-Velasquez S.L."/>
            <person name="Kruys A."/>
            <person name="Hutchinson M.I."/>
            <person name="Powell A.J."/>
            <person name="Barry K."/>
            <person name="Miller A.N."/>
            <person name="Grigoriev I.V."/>
            <person name="Debuchy R."/>
            <person name="Gladieux P."/>
            <person name="Hiltunen Thoren M."/>
            <person name="Johannesson H."/>
        </authorList>
    </citation>
    <scope>NUCLEOTIDE SEQUENCE</scope>
    <source>
        <strain evidence="4">PSN309</strain>
    </source>
</reference>
<dbReference type="GO" id="GO:0016616">
    <property type="term" value="F:oxidoreductase activity, acting on the CH-OH group of donors, NAD or NADP as acceptor"/>
    <property type="evidence" value="ECO:0007669"/>
    <property type="project" value="TreeGrafter"/>
</dbReference>
<evidence type="ECO:0000259" key="3">
    <source>
        <dbReference type="Pfam" id="PF01370"/>
    </source>
</evidence>
<evidence type="ECO:0000313" key="5">
    <source>
        <dbReference type="Proteomes" id="UP001302126"/>
    </source>
</evidence>
<dbReference type="Proteomes" id="UP001302126">
    <property type="component" value="Unassembled WGS sequence"/>
</dbReference>
<proteinExistence type="inferred from homology"/>
<dbReference type="PANTHER" id="PTHR10366">
    <property type="entry name" value="NAD DEPENDENT EPIMERASE/DEHYDRATASE"/>
    <property type="match status" value="1"/>
</dbReference>
<protein>
    <recommendedName>
        <fullName evidence="3">NAD-dependent epimerase/dehydratase domain-containing protein</fullName>
    </recommendedName>
</protein>
<dbReference type="InterPro" id="IPR036291">
    <property type="entry name" value="NAD(P)-bd_dom_sf"/>
</dbReference>
<dbReference type="SUPFAM" id="SSF51735">
    <property type="entry name" value="NAD(P)-binding Rossmann-fold domains"/>
    <property type="match status" value="1"/>
</dbReference>
<dbReference type="EMBL" id="MU864452">
    <property type="protein sequence ID" value="KAK4185368.1"/>
    <property type="molecule type" value="Genomic_DNA"/>
</dbReference>
<sequence length="343" mass="37552">MATPSRVFITGVTGFIGSQVLLDTLEAGHHVRFSVRREAQIDEVKARYPQHVSQLEAVVIPSIESVDALRPALSDDINYVLHIASPMPGKGEDFKTEYLKPAVDGTEAMLNAAKSAPTVKRVVIMSSLLSLMPLGAMAMEGLHVRPGENANIAVDPDTPFPDGPAGYGIKYSASKILAHRATIQWVEQHKPHFSVVTVHPTFVLGRDLTQRDAASPNGLNAYLLKSLTNPPGGNPVVPASMVDVRDVSQVVLRSLGVDLNKEELVTEYLVDGNPTSYDEVVAFVKRKYPEIDVKLEGPFKRPFTSDTSRTEKELGIQWHGMEEIVSRVLDQQSELGERVKAEL</sequence>
<reference evidence="4" key="2">
    <citation type="submission" date="2023-05" db="EMBL/GenBank/DDBJ databases">
        <authorList>
            <consortium name="Lawrence Berkeley National Laboratory"/>
            <person name="Steindorff A."/>
            <person name="Hensen N."/>
            <person name="Bonometti L."/>
            <person name="Westerberg I."/>
            <person name="Brannstrom I.O."/>
            <person name="Guillou S."/>
            <person name="Cros-Aarteil S."/>
            <person name="Calhoun S."/>
            <person name="Haridas S."/>
            <person name="Kuo A."/>
            <person name="Mondo S."/>
            <person name="Pangilinan J."/>
            <person name="Riley R."/>
            <person name="Labutti K."/>
            <person name="Andreopoulos B."/>
            <person name="Lipzen A."/>
            <person name="Chen C."/>
            <person name="Yanf M."/>
            <person name="Daum C."/>
            <person name="Ng V."/>
            <person name="Clum A."/>
            <person name="Ohm R."/>
            <person name="Martin F."/>
            <person name="Silar P."/>
            <person name="Natvig D."/>
            <person name="Lalanne C."/>
            <person name="Gautier V."/>
            <person name="Ament-Velasquez S.L."/>
            <person name="Kruys A."/>
            <person name="Hutchinson M.I."/>
            <person name="Powell A.J."/>
            <person name="Barry K."/>
            <person name="Miller A.N."/>
            <person name="Grigoriev I.V."/>
            <person name="Debuchy R."/>
            <person name="Gladieux P."/>
            <person name="Thoren M.H."/>
            <person name="Johannesson H."/>
        </authorList>
    </citation>
    <scope>NUCLEOTIDE SEQUENCE</scope>
    <source>
        <strain evidence="4">PSN309</strain>
    </source>
</reference>
<dbReference type="Gene3D" id="3.40.50.720">
    <property type="entry name" value="NAD(P)-binding Rossmann-like Domain"/>
    <property type="match status" value="1"/>
</dbReference>
<gene>
    <name evidence="4" type="ORF">QBC35DRAFT_503805</name>
</gene>
<dbReference type="InterPro" id="IPR050425">
    <property type="entry name" value="NAD(P)_dehydrat-like"/>
</dbReference>
<evidence type="ECO:0000313" key="4">
    <source>
        <dbReference type="EMBL" id="KAK4185368.1"/>
    </source>
</evidence>
<keyword evidence="1" id="KW-0560">Oxidoreductase</keyword>
<keyword evidence="5" id="KW-1185">Reference proteome</keyword>
<feature type="domain" description="NAD-dependent epimerase/dehydratase" evidence="3">
    <location>
        <begin position="7"/>
        <end position="228"/>
    </location>
</feature>
<organism evidence="4 5">
    <name type="scientific">Podospora australis</name>
    <dbReference type="NCBI Taxonomy" id="1536484"/>
    <lineage>
        <taxon>Eukaryota</taxon>
        <taxon>Fungi</taxon>
        <taxon>Dikarya</taxon>
        <taxon>Ascomycota</taxon>
        <taxon>Pezizomycotina</taxon>
        <taxon>Sordariomycetes</taxon>
        <taxon>Sordariomycetidae</taxon>
        <taxon>Sordariales</taxon>
        <taxon>Podosporaceae</taxon>
        <taxon>Podospora</taxon>
    </lineage>
</organism>
<dbReference type="InterPro" id="IPR001509">
    <property type="entry name" value="Epimerase_deHydtase"/>
</dbReference>
<dbReference type="AlphaFoldDB" id="A0AAN6WPJ9"/>
<accession>A0AAN6WPJ9</accession>
<comment type="similarity">
    <text evidence="2">Belongs to the NAD(P)-dependent epimerase/dehydratase family. Dihydroflavonol-4-reductase subfamily.</text>
</comment>
<dbReference type="PANTHER" id="PTHR10366:SF812">
    <property type="entry name" value="VPS9 DOMAIN-CONTAINING PROTEIN"/>
    <property type="match status" value="1"/>
</dbReference>
<comment type="caution">
    <text evidence="4">The sequence shown here is derived from an EMBL/GenBank/DDBJ whole genome shotgun (WGS) entry which is preliminary data.</text>
</comment>
<evidence type="ECO:0000256" key="1">
    <source>
        <dbReference type="ARBA" id="ARBA00023002"/>
    </source>
</evidence>
<name>A0AAN6WPJ9_9PEZI</name>
<dbReference type="Pfam" id="PF01370">
    <property type="entry name" value="Epimerase"/>
    <property type="match status" value="1"/>
</dbReference>